<evidence type="ECO:0000313" key="3">
    <source>
        <dbReference type="Proteomes" id="UP000284794"/>
    </source>
</evidence>
<dbReference type="Proteomes" id="UP000284794">
    <property type="component" value="Unassembled WGS sequence"/>
</dbReference>
<dbReference type="EMBL" id="QSIS01000004">
    <property type="protein sequence ID" value="RHD09765.1"/>
    <property type="molecule type" value="Genomic_DNA"/>
</dbReference>
<dbReference type="AlphaFoldDB" id="A0A414DG94"/>
<accession>A0A414DG94</accession>
<proteinExistence type="predicted"/>
<sequence>MNKCSVYICESKTEYEGQYEFMNAGMEVEIFNYHAPSEENVSIGDEVKYKEITIVDLRNRVFVFSPVFYNVGVTYALTQYEKYKTDFYFTTGKVDSVDSFSCNMKMSTLKMYHPLLMQCFNNPALQVSCGESEMNYKVIKNSDKKVVEIQNNNIKKIEFGGKCTYSRKNNGQLITIEAENYATIYLDEPITYKDLLMYIKEFDVLVNAYCPSGLHSYATYITTIEGKSFEVIHKLLGKEKFCDKIIHQPVKLNFFEYIERMYKNTNYRTTDDRNKYIPLEFKKPTSLEDQYIFYFRYIDLYMGDYLKQKTGKVSSNFDRLSNFVDENLKLFDSNDTMNIDNFKNELNSLRNQYVHEGYYLPNNQFAVNGKGKVFLYHKTMDYNWLLRIVKVFKFGVYKILYTKVLDLEIDEGELKSAVKCWF</sequence>
<reference evidence="3 4" key="1">
    <citation type="submission" date="2018-08" db="EMBL/GenBank/DDBJ databases">
        <title>A genome reference for cultivated species of the human gut microbiota.</title>
        <authorList>
            <person name="Zou Y."/>
            <person name="Xue W."/>
            <person name="Luo G."/>
        </authorList>
    </citation>
    <scope>NUCLEOTIDE SEQUENCE [LARGE SCALE GENOMIC DNA]</scope>
    <source>
        <strain evidence="2 4">AF36-7BH</strain>
        <strain evidence="1 3">AM32-2AC</strain>
    </source>
</reference>
<dbReference type="RefSeq" id="WP_118148359.1">
    <property type="nucleotide sequence ID" value="NZ_QROY01000005.1"/>
</dbReference>
<dbReference type="Proteomes" id="UP000285201">
    <property type="component" value="Unassembled WGS sequence"/>
</dbReference>
<gene>
    <name evidence="2" type="ORF">DW007_07890</name>
    <name evidence="1" type="ORF">DW811_04435</name>
</gene>
<name>A0A414DG94_9FIRM</name>
<evidence type="ECO:0000313" key="2">
    <source>
        <dbReference type="EMBL" id="RHL68727.1"/>
    </source>
</evidence>
<evidence type="ECO:0000313" key="1">
    <source>
        <dbReference type="EMBL" id="RHD09765.1"/>
    </source>
</evidence>
<evidence type="ECO:0000313" key="4">
    <source>
        <dbReference type="Proteomes" id="UP000285201"/>
    </source>
</evidence>
<dbReference type="EMBL" id="QROY01000005">
    <property type="protein sequence ID" value="RHL68727.1"/>
    <property type="molecule type" value="Genomic_DNA"/>
</dbReference>
<comment type="caution">
    <text evidence="1">The sequence shown here is derived from an EMBL/GenBank/DDBJ whole genome shotgun (WGS) entry which is preliminary data.</text>
</comment>
<evidence type="ECO:0008006" key="5">
    <source>
        <dbReference type="Google" id="ProtNLM"/>
    </source>
</evidence>
<protein>
    <recommendedName>
        <fullName evidence="5">ApeA N-terminal domain-containing protein</fullName>
    </recommendedName>
</protein>
<organism evidence="1 3">
    <name type="scientific">Lachnospira eligens</name>
    <dbReference type="NCBI Taxonomy" id="39485"/>
    <lineage>
        <taxon>Bacteria</taxon>
        <taxon>Bacillati</taxon>
        <taxon>Bacillota</taxon>
        <taxon>Clostridia</taxon>
        <taxon>Lachnospirales</taxon>
        <taxon>Lachnospiraceae</taxon>
        <taxon>Lachnospira</taxon>
    </lineage>
</organism>